<dbReference type="InterPro" id="IPR006652">
    <property type="entry name" value="Kelch_1"/>
</dbReference>
<dbReference type="PANTHER" id="PTHR45632:SF3">
    <property type="entry name" value="KELCH-LIKE PROTEIN 32"/>
    <property type="match status" value="1"/>
</dbReference>
<dbReference type="PANTHER" id="PTHR45632">
    <property type="entry name" value="LD33804P"/>
    <property type="match status" value="1"/>
</dbReference>
<dbReference type="Pfam" id="PF24981">
    <property type="entry name" value="Beta-prop_ATRN-LZTR1"/>
    <property type="match status" value="1"/>
</dbReference>
<dbReference type="InterPro" id="IPR011333">
    <property type="entry name" value="SKP1/BTB/POZ_sf"/>
</dbReference>
<dbReference type="Proteomes" id="UP000694548">
    <property type="component" value="Chromosome sgr05"/>
</dbReference>
<dbReference type="Gene3D" id="3.30.710.10">
    <property type="entry name" value="Potassium Channel Kv1.1, Chain A"/>
    <property type="match status" value="1"/>
</dbReference>
<dbReference type="GeneTree" id="ENSGT00940000157647"/>
<dbReference type="SMART" id="SM00612">
    <property type="entry name" value="Kelch"/>
    <property type="match status" value="3"/>
</dbReference>
<accession>A0A8C6KSQ7</accession>
<sequence length="492" mass="56442">MDPCAVEVRHYEEGQHSSSLLLRLNTLRQENILTDVVLCSGTTQIPCHRNVLMSSSPYFRAMFCNDFMEKQRSKVGDDLCGIHMAMKSFSDVSTSEDLRERLLQELMGYLDDDSLCTEEEQVFESLVAWIHHDPISRRGAISDLSRKVRLRYIHPTYLFQFIANNSLIQSCTLCTELLESVRCLMFSVDTACIKGVDLKSVWVAPRRCTYDDMLLVVGGRKNNEQTSKEALVFDEKWQKWQWLAKLPVRLYKASFVALHSVLYVLGGLTTNTKHGQVSRTVYTLSLKTNQWRTAEPMLQPHFAHQSLLTDNVERYNSMFNQWEPMAPIPEAALHPAVAAINQRVYVIGGEDAMQNPVRLIQVYHISRNMGSKMENRTVKNVSAPTVVMDERIHIIGGYTRRMIAYDTKTSRFIKCAKLRERRMHHSATIINHNIYVTGGRYVSGHDTDTWTCKGSLPYKRFDHGFLTVTRTLMMSCPRTMSFCPDMLLNSLS</sequence>
<dbReference type="SUPFAM" id="SSF54695">
    <property type="entry name" value="POZ domain"/>
    <property type="match status" value="1"/>
</dbReference>
<keyword evidence="2" id="KW-0677">Repeat</keyword>
<feature type="domain" description="BTB" evidence="3">
    <location>
        <begin position="34"/>
        <end position="119"/>
    </location>
</feature>
<keyword evidence="1" id="KW-0880">Kelch repeat</keyword>
<reference evidence="4" key="3">
    <citation type="submission" date="2025-09" db="UniProtKB">
        <authorList>
            <consortium name="Ensembl"/>
        </authorList>
    </citation>
    <scope>IDENTIFICATION</scope>
</reference>
<evidence type="ECO:0000313" key="5">
    <source>
        <dbReference type="Proteomes" id="UP000694548"/>
    </source>
</evidence>
<dbReference type="Gene3D" id="2.120.10.80">
    <property type="entry name" value="Kelch-type beta propeller"/>
    <property type="match status" value="2"/>
</dbReference>
<dbReference type="SUPFAM" id="SSF117281">
    <property type="entry name" value="Kelch motif"/>
    <property type="match status" value="1"/>
</dbReference>
<organism evidence="4 5">
    <name type="scientific">Nothobranchius furzeri</name>
    <name type="common">Turquoise killifish</name>
    <dbReference type="NCBI Taxonomy" id="105023"/>
    <lineage>
        <taxon>Eukaryota</taxon>
        <taxon>Metazoa</taxon>
        <taxon>Chordata</taxon>
        <taxon>Craniata</taxon>
        <taxon>Vertebrata</taxon>
        <taxon>Euteleostomi</taxon>
        <taxon>Actinopterygii</taxon>
        <taxon>Neopterygii</taxon>
        <taxon>Teleostei</taxon>
        <taxon>Neoteleostei</taxon>
        <taxon>Acanthomorphata</taxon>
        <taxon>Ovalentaria</taxon>
        <taxon>Atherinomorphae</taxon>
        <taxon>Cyprinodontiformes</taxon>
        <taxon>Nothobranchiidae</taxon>
        <taxon>Nothobranchius</taxon>
    </lineage>
</organism>
<dbReference type="Ensembl" id="ENSNFUT00015009454.1">
    <property type="protein sequence ID" value="ENSNFUP00015008989.1"/>
    <property type="gene ID" value="ENSNFUG00015004377.1"/>
</dbReference>
<keyword evidence="5" id="KW-1185">Reference proteome</keyword>
<evidence type="ECO:0000256" key="2">
    <source>
        <dbReference type="ARBA" id="ARBA00022737"/>
    </source>
</evidence>
<proteinExistence type="predicted"/>
<gene>
    <name evidence="4" type="primary">KLHL38</name>
</gene>
<dbReference type="AlphaFoldDB" id="A0A8C6KSQ7"/>
<dbReference type="SMART" id="SM00875">
    <property type="entry name" value="BACK"/>
    <property type="match status" value="1"/>
</dbReference>
<reference evidence="4" key="2">
    <citation type="submission" date="2025-08" db="UniProtKB">
        <authorList>
            <consortium name="Ensembl"/>
        </authorList>
    </citation>
    <scope>IDENTIFICATION</scope>
</reference>
<evidence type="ECO:0000256" key="1">
    <source>
        <dbReference type="ARBA" id="ARBA00022441"/>
    </source>
</evidence>
<dbReference type="Pfam" id="PF07707">
    <property type="entry name" value="BACK"/>
    <property type="match status" value="1"/>
</dbReference>
<evidence type="ECO:0000259" key="3">
    <source>
        <dbReference type="PROSITE" id="PS50097"/>
    </source>
</evidence>
<dbReference type="Pfam" id="PF00651">
    <property type="entry name" value="BTB"/>
    <property type="match status" value="1"/>
</dbReference>
<protein>
    <submittedName>
        <fullName evidence="4">Kelch like family member 38</fullName>
    </submittedName>
</protein>
<dbReference type="InterPro" id="IPR015915">
    <property type="entry name" value="Kelch-typ_b-propeller"/>
</dbReference>
<evidence type="ECO:0000313" key="4">
    <source>
        <dbReference type="Ensembl" id="ENSNFUP00015008989.1"/>
    </source>
</evidence>
<dbReference type="InterPro" id="IPR056737">
    <property type="entry name" value="Beta-prop_ATRN-MKLN-like"/>
</dbReference>
<reference evidence="4" key="1">
    <citation type="submission" date="2014-08" db="EMBL/GenBank/DDBJ databases">
        <authorList>
            <person name="Senf B."/>
            <person name="Petzold A."/>
            <person name="Downie B.R."/>
            <person name="Koch P."/>
            <person name="Platzer M."/>
        </authorList>
    </citation>
    <scope>NUCLEOTIDE SEQUENCE [LARGE SCALE GENOMIC DNA]</scope>
    <source>
        <strain evidence="4">GRZ</strain>
    </source>
</reference>
<name>A0A8C6KSQ7_NOTFU</name>
<dbReference type="PROSITE" id="PS50097">
    <property type="entry name" value="BTB"/>
    <property type="match status" value="1"/>
</dbReference>
<dbReference type="InterPro" id="IPR000210">
    <property type="entry name" value="BTB/POZ_dom"/>
</dbReference>
<dbReference type="InterPro" id="IPR011705">
    <property type="entry name" value="BACK"/>
</dbReference>